<protein>
    <submittedName>
        <fullName evidence="2">Uncharacterized protein</fullName>
    </submittedName>
</protein>
<proteinExistence type="predicted"/>
<accession>A0AAD3HL96</accession>
<gene>
    <name evidence="2" type="ORF">Agub_g6081</name>
</gene>
<sequence length="131" mass="14333">MDMELNSVGGKRYEQHDGWQALRLAQRLHLPSSPGPLLLSCNDVNGELLGGHDNRALHTFVLCRCPACSEPSASGGTSSRSGRGGSKGGSTRIGPQFNLEDWFVHCQGPDWEEPLALRQRHQADRMVKKAV</sequence>
<feature type="non-terminal residue" evidence="2">
    <location>
        <position position="1"/>
    </location>
</feature>
<dbReference type="EMBL" id="BMAR01000008">
    <property type="protein sequence ID" value="GFR44751.1"/>
    <property type="molecule type" value="Genomic_DNA"/>
</dbReference>
<comment type="caution">
    <text evidence="2">The sequence shown here is derived from an EMBL/GenBank/DDBJ whole genome shotgun (WGS) entry which is preliminary data.</text>
</comment>
<reference evidence="2 3" key="1">
    <citation type="journal article" date="2021" name="Sci. Rep.">
        <title>Genome sequencing of the multicellular alga Astrephomene provides insights into convergent evolution of germ-soma differentiation.</title>
        <authorList>
            <person name="Yamashita S."/>
            <person name="Yamamoto K."/>
            <person name="Matsuzaki R."/>
            <person name="Suzuki S."/>
            <person name="Yamaguchi H."/>
            <person name="Hirooka S."/>
            <person name="Minakuchi Y."/>
            <person name="Miyagishima S."/>
            <person name="Kawachi M."/>
            <person name="Toyoda A."/>
            <person name="Nozaki H."/>
        </authorList>
    </citation>
    <scope>NUCLEOTIDE SEQUENCE [LARGE SCALE GENOMIC DNA]</scope>
    <source>
        <strain evidence="2 3">NIES-4017</strain>
    </source>
</reference>
<organism evidence="2 3">
    <name type="scientific">Astrephomene gubernaculifera</name>
    <dbReference type="NCBI Taxonomy" id="47775"/>
    <lineage>
        <taxon>Eukaryota</taxon>
        <taxon>Viridiplantae</taxon>
        <taxon>Chlorophyta</taxon>
        <taxon>core chlorophytes</taxon>
        <taxon>Chlorophyceae</taxon>
        <taxon>CS clade</taxon>
        <taxon>Chlamydomonadales</taxon>
        <taxon>Astrephomenaceae</taxon>
        <taxon>Astrephomene</taxon>
    </lineage>
</organism>
<evidence type="ECO:0000313" key="2">
    <source>
        <dbReference type="EMBL" id="GFR44751.1"/>
    </source>
</evidence>
<feature type="region of interest" description="Disordered" evidence="1">
    <location>
        <begin position="69"/>
        <end position="93"/>
    </location>
</feature>
<evidence type="ECO:0000256" key="1">
    <source>
        <dbReference type="SAM" id="MobiDB-lite"/>
    </source>
</evidence>
<evidence type="ECO:0000313" key="3">
    <source>
        <dbReference type="Proteomes" id="UP001054857"/>
    </source>
</evidence>
<feature type="compositionally biased region" description="Low complexity" evidence="1">
    <location>
        <begin position="72"/>
        <end position="81"/>
    </location>
</feature>
<dbReference type="Proteomes" id="UP001054857">
    <property type="component" value="Unassembled WGS sequence"/>
</dbReference>
<name>A0AAD3HL96_9CHLO</name>
<keyword evidence="3" id="KW-1185">Reference proteome</keyword>
<dbReference type="AlphaFoldDB" id="A0AAD3HL96"/>